<dbReference type="AlphaFoldDB" id="A0AAN9GGE2"/>
<feature type="compositionally biased region" description="Basic and acidic residues" evidence="1">
    <location>
        <begin position="709"/>
        <end position="719"/>
    </location>
</feature>
<comment type="caution">
    <text evidence="4">The sequence shown here is derived from an EMBL/GenBank/DDBJ whole genome shotgun (WGS) entry which is preliminary data.</text>
</comment>
<feature type="domain" description="Alpha/beta hydrolase fold-3" evidence="3">
    <location>
        <begin position="958"/>
        <end position="1019"/>
    </location>
</feature>
<feature type="region of interest" description="Disordered" evidence="1">
    <location>
        <begin position="413"/>
        <end position="474"/>
    </location>
</feature>
<dbReference type="Gene3D" id="3.40.50.1820">
    <property type="entry name" value="alpha/beta hydrolase"/>
    <property type="match status" value="2"/>
</dbReference>
<organism evidence="4 5">
    <name type="scientific">Littorina saxatilis</name>
    <dbReference type="NCBI Taxonomy" id="31220"/>
    <lineage>
        <taxon>Eukaryota</taxon>
        <taxon>Metazoa</taxon>
        <taxon>Spiralia</taxon>
        <taxon>Lophotrochozoa</taxon>
        <taxon>Mollusca</taxon>
        <taxon>Gastropoda</taxon>
        <taxon>Caenogastropoda</taxon>
        <taxon>Littorinimorpha</taxon>
        <taxon>Littorinoidea</taxon>
        <taxon>Littorinidae</taxon>
        <taxon>Littorina</taxon>
    </lineage>
</organism>
<feature type="compositionally biased region" description="Polar residues" evidence="1">
    <location>
        <begin position="695"/>
        <end position="708"/>
    </location>
</feature>
<gene>
    <name evidence="4" type="ORF">V1264_017119</name>
</gene>
<dbReference type="SUPFAM" id="SSF53474">
    <property type="entry name" value="alpha/beta-Hydrolases"/>
    <property type="match status" value="2"/>
</dbReference>
<feature type="region of interest" description="Disordered" evidence="1">
    <location>
        <begin position="342"/>
        <end position="363"/>
    </location>
</feature>
<feature type="compositionally biased region" description="Basic and acidic residues" evidence="1">
    <location>
        <begin position="750"/>
        <end position="760"/>
    </location>
</feature>
<dbReference type="PANTHER" id="PTHR23025:SF3">
    <property type="entry name" value="HORMONE-SENSITIVE LIPASE"/>
    <property type="match status" value="1"/>
</dbReference>
<evidence type="ECO:0000259" key="3">
    <source>
        <dbReference type="Pfam" id="PF07859"/>
    </source>
</evidence>
<sequence length="1055" mass="112903">MQRPLHLLTIAMASFGEGYQESSQIMKVATSLFNSGKYIMNPDLRAQQVVNITRTADIQFCKAFWSITESEIMHQLPTMVCPSVQVDEVFHLGPDAFDMPSADGSEEITITPPCAHTGPAPVQVRLISYHVREGQDQRLKSPVAAKAPRSRGLIVHCHGGGFVAQSSRSHEVYLRDWAKDLDVPILSIDYSLAPESPFPRALEECFYAYAWAVHNCHQLGSTGERIVLAGDSAGGNLIVSTAMRAASFDIRRPDGLLAVYTPVLVRYTPSPARLLALMDPLLPAGILSRCLAAYAGVSDDLSSQLAASVTCHIESSAATLRMSSQESQEADWVVVSQDSASKTSGTLASPQAGSLDQTTEENGDEVEIFSQPKTTAISTLVSDATGKLVSYMGSYTDLLTKSFTTARQTSPEEIPLMPMDDENQHGPGAPGAEDKKYGSSIDGSPCSSSFHTPMTTPSQAKGFPGADVAHTPQNNGPQGLNCVYDLISQDSTVKENADGVSLDLHPSPALKEAHESKQAVSTSPTCAENTVQTIGGASIASTQCMHENTSEGIGDASPCLHTPQESVGTALSPVSFQVGEDSNWKEGQDICTSQGLTLSDRTSVPVGEDRGEHAAVCDDPPAFSIEEAEGESPEGKELEGLEPQIYMPSLERDKAEILQFELDSSAASNTPSTTLPSSLLSTPSDDLNSFDILESGQSNGERTSTSPTERMDGYVKGRDLLSASPTAGSQTSEDKCESRGQDVETVDSGEADRKQGRQNDGKNGASLSIAGKENDVTIKNGTAQGKEQDPEEGDDAGRGDLVKDSDANMDMRTSDSATAAASATLALEVSSDFQDFVLQAAPSTSVDTACSRAFVDPLLSPDSGCLSDDADKMMSSAELVSSVHSEAVPLPSVSREKLRLDLHKASSATAFPRSMSQPSLSNQAGPKCLHNMSPSDFKRERHLAQSPLRAIRNIPIVKNPYMSPLLAPDWLLQGLPHVCLVACHLDPLLDDSVMFTRRLRSLGKSVELLFVDDLPHGFLNFSMVSRDAKRASDMCCAKLGQLLHLDEEPRERVEV</sequence>
<feature type="domain" description="Hormone-sensitive lipase N-terminal" evidence="2">
    <location>
        <begin position="1"/>
        <end position="136"/>
    </location>
</feature>
<dbReference type="GO" id="GO:0019433">
    <property type="term" value="P:triglyceride catabolic process"/>
    <property type="evidence" value="ECO:0007669"/>
    <property type="project" value="TreeGrafter"/>
</dbReference>
<dbReference type="Pfam" id="PF06350">
    <property type="entry name" value="HSL_N"/>
    <property type="match status" value="1"/>
</dbReference>
<name>A0AAN9GGE2_9CAEN</name>
<evidence type="ECO:0000256" key="1">
    <source>
        <dbReference type="SAM" id="MobiDB-lite"/>
    </source>
</evidence>
<dbReference type="EMBL" id="JBAMIC010000007">
    <property type="protein sequence ID" value="KAK7105785.1"/>
    <property type="molecule type" value="Genomic_DNA"/>
</dbReference>
<feature type="compositionally biased region" description="Polar residues" evidence="1">
    <location>
        <begin position="450"/>
        <end position="459"/>
    </location>
</feature>
<feature type="domain" description="Alpha/beta hydrolase fold-3" evidence="3">
    <location>
        <begin position="154"/>
        <end position="309"/>
    </location>
</feature>
<dbReference type="GO" id="GO:0005829">
    <property type="term" value="C:cytosol"/>
    <property type="evidence" value="ECO:0007669"/>
    <property type="project" value="TreeGrafter"/>
</dbReference>
<feature type="compositionally biased region" description="Basic and acidic residues" evidence="1">
    <location>
        <begin position="795"/>
        <end position="806"/>
    </location>
</feature>
<proteinExistence type="predicted"/>
<dbReference type="GO" id="GO:0004806">
    <property type="term" value="F:triacylglycerol lipase activity"/>
    <property type="evidence" value="ECO:0007669"/>
    <property type="project" value="TreeGrafter"/>
</dbReference>
<feature type="compositionally biased region" description="Low complexity" evidence="1">
    <location>
        <begin position="666"/>
        <end position="689"/>
    </location>
</feature>
<keyword evidence="5" id="KW-1185">Reference proteome</keyword>
<dbReference type="Pfam" id="PF07859">
    <property type="entry name" value="Abhydrolase_3"/>
    <property type="match status" value="2"/>
</dbReference>
<feature type="compositionally biased region" description="Low complexity" evidence="1">
    <location>
        <begin position="439"/>
        <end position="449"/>
    </location>
</feature>
<feature type="region of interest" description="Disordered" evidence="1">
    <location>
        <begin position="601"/>
        <end position="621"/>
    </location>
</feature>
<feature type="compositionally biased region" description="Basic and acidic residues" evidence="1">
    <location>
        <begin position="732"/>
        <end position="742"/>
    </location>
</feature>
<evidence type="ECO:0000313" key="5">
    <source>
        <dbReference type="Proteomes" id="UP001374579"/>
    </source>
</evidence>
<dbReference type="Proteomes" id="UP001374579">
    <property type="component" value="Unassembled WGS sequence"/>
</dbReference>
<dbReference type="GO" id="GO:0008203">
    <property type="term" value="P:cholesterol metabolic process"/>
    <property type="evidence" value="ECO:0007669"/>
    <property type="project" value="InterPro"/>
</dbReference>
<evidence type="ECO:0000313" key="4">
    <source>
        <dbReference type="EMBL" id="KAK7105785.1"/>
    </source>
</evidence>
<dbReference type="InterPro" id="IPR013094">
    <property type="entry name" value="AB_hydrolase_3"/>
</dbReference>
<accession>A0AAN9GGE2</accession>
<protein>
    <recommendedName>
        <fullName evidence="6">Hormone-sensitive lipase</fullName>
    </recommendedName>
</protein>
<dbReference type="InterPro" id="IPR029058">
    <property type="entry name" value="AB_hydrolase_fold"/>
</dbReference>
<dbReference type="InterPro" id="IPR010468">
    <property type="entry name" value="HSL_N"/>
</dbReference>
<evidence type="ECO:0008006" key="6">
    <source>
        <dbReference type="Google" id="ProtNLM"/>
    </source>
</evidence>
<feature type="compositionally biased region" description="Basic and acidic residues" evidence="1">
    <location>
        <begin position="607"/>
        <end position="616"/>
    </location>
</feature>
<feature type="compositionally biased region" description="Polar residues" evidence="1">
    <location>
        <begin position="342"/>
        <end position="357"/>
    </location>
</feature>
<reference evidence="4 5" key="1">
    <citation type="submission" date="2024-02" db="EMBL/GenBank/DDBJ databases">
        <title>Chromosome-scale genome assembly of the rough periwinkle Littorina saxatilis.</title>
        <authorList>
            <person name="De Jode A."/>
            <person name="Faria R."/>
            <person name="Formenti G."/>
            <person name="Sims Y."/>
            <person name="Smith T.P."/>
            <person name="Tracey A."/>
            <person name="Wood J.M.D."/>
            <person name="Zagrodzka Z.B."/>
            <person name="Johannesson K."/>
            <person name="Butlin R.K."/>
            <person name="Leder E.H."/>
        </authorList>
    </citation>
    <scope>NUCLEOTIDE SEQUENCE [LARGE SCALE GENOMIC DNA]</scope>
    <source>
        <strain evidence="4">Snail1</strain>
        <tissue evidence="4">Muscle</tissue>
    </source>
</reference>
<dbReference type="GO" id="GO:0004771">
    <property type="term" value="F:sterol ester esterase activity"/>
    <property type="evidence" value="ECO:0007669"/>
    <property type="project" value="TreeGrafter"/>
</dbReference>
<dbReference type="PANTHER" id="PTHR23025">
    <property type="entry name" value="TRIACYLGLYCEROL LIPASE"/>
    <property type="match status" value="1"/>
</dbReference>
<evidence type="ECO:0000259" key="2">
    <source>
        <dbReference type="Pfam" id="PF06350"/>
    </source>
</evidence>
<feature type="region of interest" description="Disordered" evidence="1">
    <location>
        <begin position="666"/>
        <end position="815"/>
    </location>
</feature>